<comment type="caution">
    <text evidence="2">The sequence shown here is derived from an EMBL/GenBank/DDBJ whole genome shotgun (WGS) entry which is preliminary data.</text>
</comment>
<keyword evidence="3" id="KW-1185">Reference proteome</keyword>
<proteinExistence type="predicted"/>
<reference evidence="2" key="2">
    <citation type="submission" date="2023-06" db="EMBL/GenBank/DDBJ databases">
        <authorList>
            <consortium name="Lawrence Berkeley National Laboratory"/>
            <person name="Haridas S."/>
            <person name="Hensen N."/>
            <person name="Bonometti L."/>
            <person name="Westerberg I."/>
            <person name="Brannstrom I.O."/>
            <person name="Guillou S."/>
            <person name="Cros-Aarteil S."/>
            <person name="Calhoun S."/>
            <person name="Kuo A."/>
            <person name="Mondo S."/>
            <person name="Pangilinan J."/>
            <person name="Riley R."/>
            <person name="Labutti K."/>
            <person name="Andreopoulos B."/>
            <person name="Lipzen A."/>
            <person name="Chen C."/>
            <person name="Yanf M."/>
            <person name="Daum C."/>
            <person name="Ng V."/>
            <person name="Clum A."/>
            <person name="Steindorff A."/>
            <person name="Ohm R."/>
            <person name="Martin F."/>
            <person name="Silar P."/>
            <person name="Natvig D."/>
            <person name="Lalanne C."/>
            <person name="Gautier V."/>
            <person name="Ament-Velasquez S.L."/>
            <person name="Kruys A."/>
            <person name="Hutchinson M.I."/>
            <person name="Powell A.J."/>
            <person name="Barry K."/>
            <person name="Miller A.N."/>
            <person name="Grigoriev I.V."/>
            <person name="Debuchy R."/>
            <person name="Gladieux P."/>
            <person name="Thoren M.H."/>
            <person name="Johannesson H."/>
        </authorList>
    </citation>
    <scope>NUCLEOTIDE SEQUENCE</scope>
    <source>
        <strain evidence="2">CBS 560.94</strain>
    </source>
</reference>
<evidence type="ECO:0000256" key="1">
    <source>
        <dbReference type="SAM" id="MobiDB-lite"/>
    </source>
</evidence>
<sequence>MPSMNRMSTNSEPLAAVRVPAAAAPPAAGYLASFLRMYPSETNSDLVHSSRGVKRKREEEEEEEQEEQQQEEEEEKEESLEESLSKVCDRVWQEVREEQQQQEELDKEIEELERKIEAQEQEYQERFGDINEYTQWQRWREAVRKAAEEYKAGEGRVKKAEKRHRGCWEMRRIWP</sequence>
<dbReference type="RefSeq" id="XP_062685312.1">
    <property type="nucleotide sequence ID" value="XM_062830417.1"/>
</dbReference>
<organism evidence="2 3">
    <name type="scientific">Neurospora tetraspora</name>
    <dbReference type="NCBI Taxonomy" id="94610"/>
    <lineage>
        <taxon>Eukaryota</taxon>
        <taxon>Fungi</taxon>
        <taxon>Dikarya</taxon>
        <taxon>Ascomycota</taxon>
        <taxon>Pezizomycotina</taxon>
        <taxon>Sordariomycetes</taxon>
        <taxon>Sordariomycetidae</taxon>
        <taxon>Sordariales</taxon>
        <taxon>Sordariaceae</taxon>
        <taxon>Neurospora</taxon>
    </lineage>
</organism>
<name>A0AAE0JN28_9PEZI</name>
<evidence type="ECO:0000313" key="2">
    <source>
        <dbReference type="EMBL" id="KAK3352017.1"/>
    </source>
</evidence>
<reference evidence="2" key="1">
    <citation type="journal article" date="2023" name="Mol. Phylogenet. Evol.">
        <title>Genome-scale phylogeny and comparative genomics of the fungal order Sordariales.</title>
        <authorList>
            <person name="Hensen N."/>
            <person name="Bonometti L."/>
            <person name="Westerberg I."/>
            <person name="Brannstrom I.O."/>
            <person name="Guillou S."/>
            <person name="Cros-Aarteil S."/>
            <person name="Calhoun S."/>
            <person name="Haridas S."/>
            <person name="Kuo A."/>
            <person name="Mondo S."/>
            <person name="Pangilinan J."/>
            <person name="Riley R."/>
            <person name="LaButti K."/>
            <person name="Andreopoulos B."/>
            <person name="Lipzen A."/>
            <person name="Chen C."/>
            <person name="Yan M."/>
            <person name="Daum C."/>
            <person name="Ng V."/>
            <person name="Clum A."/>
            <person name="Steindorff A."/>
            <person name="Ohm R.A."/>
            <person name="Martin F."/>
            <person name="Silar P."/>
            <person name="Natvig D.O."/>
            <person name="Lalanne C."/>
            <person name="Gautier V."/>
            <person name="Ament-Velasquez S.L."/>
            <person name="Kruys A."/>
            <person name="Hutchinson M.I."/>
            <person name="Powell A.J."/>
            <person name="Barry K."/>
            <person name="Miller A.N."/>
            <person name="Grigoriev I.V."/>
            <person name="Debuchy R."/>
            <person name="Gladieux P."/>
            <person name="Hiltunen Thoren M."/>
            <person name="Johannesson H."/>
        </authorList>
    </citation>
    <scope>NUCLEOTIDE SEQUENCE</scope>
    <source>
        <strain evidence="2">CBS 560.94</strain>
    </source>
</reference>
<protein>
    <submittedName>
        <fullName evidence="2">Uncharacterized protein</fullName>
    </submittedName>
</protein>
<dbReference type="AlphaFoldDB" id="A0AAE0JN28"/>
<feature type="compositionally biased region" description="Acidic residues" evidence="1">
    <location>
        <begin position="59"/>
        <end position="81"/>
    </location>
</feature>
<gene>
    <name evidence="2" type="ORF">B0H65DRAFT_569611</name>
</gene>
<feature type="region of interest" description="Disordered" evidence="1">
    <location>
        <begin position="41"/>
        <end position="83"/>
    </location>
</feature>
<dbReference type="Proteomes" id="UP001278500">
    <property type="component" value="Unassembled WGS sequence"/>
</dbReference>
<dbReference type="GeneID" id="87867571"/>
<accession>A0AAE0JN28</accession>
<evidence type="ECO:0000313" key="3">
    <source>
        <dbReference type="Proteomes" id="UP001278500"/>
    </source>
</evidence>
<dbReference type="EMBL" id="JAUEPP010000002">
    <property type="protein sequence ID" value="KAK3352017.1"/>
    <property type="molecule type" value="Genomic_DNA"/>
</dbReference>